<reference evidence="1 4" key="2">
    <citation type="submission" date="2020-08" db="EMBL/GenBank/DDBJ databases">
        <title>Genomic Encyclopedia of Type Strains, Phase IV (KMG-IV): sequencing the most valuable type-strain genomes for metagenomic binning, comparative biology and taxonomic classification.</title>
        <authorList>
            <person name="Goeker M."/>
        </authorList>
    </citation>
    <scope>NUCLEOTIDE SEQUENCE [LARGE SCALE GENOMIC DNA]</scope>
    <source>
        <strain evidence="1 4">DSM 100021</strain>
    </source>
</reference>
<dbReference type="AlphaFoldDB" id="A0A1Q8ZZX2"/>
<protein>
    <submittedName>
        <fullName evidence="2">Uncharacterized protein</fullName>
    </submittedName>
</protein>
<proteinExistence type="predicted"/>
<reference evidence="2 3" key="1">
    <citation type="submission" date="2016-09" db="EMBL/GenBank/DDBJ databases">
        <title>Rhizobium oryziradicis sp. nov., isolated from the root of rice.</title>
        <authorList>
            <person name="Zhao J."/>
            <person name="Zhang X."/>
        </authorList>
    </citation>
    <scope>NUCLEOTIDE SEQUENCE [LARGE SCALE GENOMIC DNA]</scope>
    <source>
        <strain evidence="2 3">14971</strain>
    </source>
</reference>
<evidence type="ECO:0000313" key="2">
    <source>
        <dbReference type="EMBL" id="OLP47739.1"/>
    </source>
</evidence>
<name>A0A1Q8ZZX2_9HYPH</name>
<dbReference type="EMBL" id="JACIED010000002">
    <property type="protein sequence ID" value="MBB4007266.1"/>
    <property type="molecule type" value="Genomic_DNA"/>
</dbReference>
<evidence type="ECO:0000313" key="1">
    <source>
        <dbReference type="EMBL" id="MBB4007266.1"/>
    </source>
</evidence>
<keyword evidence="3" id="KW-1185">Reference proteome</keyword>
<dbReference type="RefSeq" id="WP_075616917.1">
    <property type="nucleotide sequence ID" value="NZ_JACIED010000002.1"/>
</dbReference>
<evidence type="ECO:0000313" key="4">
    <source>
        <dbReference type="Proteomes" id="UP000544107"/>
    </source>
</evidence>
<comment type="caution">
    <text evidence="2">The sequence shown here is derived from an EMBL/GenBank/DDBJ whole genome shotgun (WGS) entry which is preliminary data.</text>
</comment>
<gene>
    <name evidence="2" type="ORF">BJF91_05025</name>
    <name evidence="1" type="ORF">GGQ71_001529</name>
</gene>
<evidence type="ECO:0000313" key="3">
    <source>
        <dbReference type="Proteomes" id="UP000185598"/>
    </source>
</evidence>
<dbReference type="Proteomes" id="UP000544107">
    <property type="component" value="Unassembled WGS sequence"/>
</dbReference>
<dbReference type="OrthoDB" id="8368233at2"/>
<dbReference type="EMBL" id="MKIN01000027">
    <property type="protein sequence ID" value="OLP47739.1"/>
    <property type="molecule type" value="Genomic_DNA"/>
</dbReference>
<accession>A0A1Q8ZZX2</accession>
<sequence length="181" mass="20666">MAETEFVLSHERMRHFIETKLSDCTIAQNGDLPVALKPDSDLFKKLNTQFRQTFIKHPSFATDSFNFVPHEYPDGSRIFCVDQFAGSGHLKMATRPVSVLGDTVFRVTLFYQSFFNCGGAHISPSTELKKFYSSAVASAKKGTERLELWSGRSMWFEQVLLNSHTDVVETVRASFRRRERS</sequence>
<dbReference type="Proteomes" id="UP000185598">
    <property type="component" value="Unassembled WGS sequence"/>
</dbReference>
<organism evidence="2 3">
    <name type="scientific">Allorhizobium taibaishanense</name>
    <dbReference type="NCBI Taxonomy" id="887144"/>
    <lineage>
        <taxon>Bacteria</taxon>
        <taxon>Pseudomonadati</taxon>
        <taxon>Pseudomonadota</taxon>
        <taxon>Alphaproteobacteria</taxon>
        <taxon>Hyphomicrobiales</taxon>
        <taxon>Rhizobiaceae</taxon>
        <taxon>Rhizobium/Agrobacterium group</taxon>
        <taxon>Allorhizobium</taxon>
    </lineage>
</organism>